<dbReference type="GO" id="GO:0016020">
    <property type="term" value="C:membrane"/>
    <property type="evidence" value="ECO:0007669"/>
    <property type="project" value="GOC"/>
</dbReference>
<dbReference type="Pfam" id="PF04613">
    <property type="entry name" value="LpxD"/>
    <property type="match status" value="1"/>
</dbReference>
<proteinExistence type="inferred from homology"/>
<dbReference type="NCBIfam" id="TIGR01853">
    <property type="entry name" value="lipid_A_lpxD"/>
    <property type="match status" value="1"/>
</dbReference>
<reference evidence="10 11" key="1">
    <citation type="submission" date="2020-07" db="EMBL/GenBank/DDBJ databases">
        <title>Thermogemmata thermophila gen. nov., sp. nov., a novel moderate thermophilic planctomycete from a Kamchatka hot spring.</title>
        <authorList>
            <person name="Elcheninov A.G."/>
            <person name="Podosokorskaya O.A."/>
            <person name="Kovaleva O.L."/>
            <person name="Novikov A."/>
            <person name="Bonch-Osmolovskaya E.A."/>
            <person name="Toshchakov S.V."/>
            <person name="Kublanov I.V."/>
        </authorList>
    </citation>
    <scope>NUCLEOTIDE SEQUENCE [LARGE SCALE GENOMIC DNA]</scope>
    <source>
        <strain evidence="10 11">2918</strain>
    </source>
</reference>
<dbReference type="AlphaFoldDB" id="A0A7V8VCW4"/>
<dbReference type="Pfam" id="PF14602">
    <property type="entry name" value="Hexapep_2"/>
    <property type="match status" value="1"/>
</dbReference>
<keyword evidence="5 7" id="KW-0443">Lipid metabolism</keyword>
<keyword evidence="4 7" id="KW-0677">Repeat</keyword>
<keyword evidence="2 7" id="KW-0441">Lipid A biosynthesis</keyword>
<dbReference type="PANTHER" id="PTHR43378:SF2">
    <property type="entry name" value="UDP-3-O-ACYLGLUCOSAMINE N-ACYLTRANSFERASE 1, MITOCHONDRIAL-RELATED"/>
    <property type="match status" value="1"/>
</dbReference>
<sequence length="409" mass="43035">MLGKRQQEPSCPSGAGRADGAVFPLPVRGRAERELSLFPGDGAAKVGNLLRLGEIGKSQGPSTRKARVAVAVTLQEVAEWIGGEMHGDGALLIAGARPLQEAEPGDITFLEHEKHLTAWAKCRASAAIVPLSVAVNGRPVIRVADPLAAFITVVQRLRPERTDPLPPHIHPTAWIDPSAVLGPEARIGPFVVIGAGTVIGARCTLHAGAVLGRNCRLGDDVTLYPQAVLYDGTIVGNRVTIHAHAVIGADGFGYRTQQGKHVKVPQLGWVEIEDDVEIGAGSTIDRGTFGATRIGQGTKIDNLVMIGHNCRIGRHNLLCSQVGIAGSCTTGDYVVMAGQVGVADHLTIGDHVVIGAKSGVPRDVPSGSQVLGSPALPRQETARIVASLEKLPELRKDVARIKKALGWED</sequence>
<dbReference type="SUPFAM" id="SSF51161">
    <property type="entry name" value="Trimeric LpxA-like enzymes"/>
    <property type="match status" value="1"/>
</dbReference>
<keyword evidence="11" id="KW-1185">Reference proteome</keyword>
<evidence type="ECO:0000259" key="9">
    <source>
        <dbReference type="Pfam" id="PF04613"/>
    </source>
</evidence>
<dbReference type="UniPathway" id="UPA00973"/>
<dbReference type="Gene3D" id="2.160.10.10">
    <property type="entry name" value="Hexapeptide repeat proteins"/>
    <property type="match status" value="1"/>
</dbReference>
<dbReference type="EMBL" id="JACEFB010000002">
    <property type="protein sequence ID" value="MBA2225675.1"/>
    <property type="molecule type" value="Genomic_DNA"/>
</dbReference>
<dbReference type="Gene3D" id="3.40.1390.10">
    <property type="entry name" value="MurE/MurF, N-terminal domain"/>
    <property type="match status" value="1"/>
</dbReference>
<evidence type="ECO:0000256" key="3">
    <source>
        <dbReference type="ARBA" id="ARBA00022679"/>
    </source>
</evidence>
<evidence type="ECO:0000256" key="4">
    <source>
        <dbReference type="ARBA" id="ARBA00022737"/>
    </source>
</evidence>
<evidence type="ECO:0000313" key="10">
    <source>
        <dbReference type="EMBL" id="MBA2225675.1"/>
    </source>
</evidence>
<evidence type="ECO:0000313" key="11">
    <source>
        <dbReference type="Proteomes" id="UP000542342"/>
    </source>
</evidence>
<gene>
    <name evidence="7 10" type="primary">lpxD</name>
    <name evidence="10" type="ORF">H0921_05805</name>
</gene>
<dbReference type="GO" id="GO:0009245">
    <property type="term" value="P:lipid A biosynthetic process"/>
    <property type="evidence" value="ECO:0007669"/>
    <property type="project" value="UniProtKB-UniRule"/>
</dbReference>
<dbReference type="InterPro" id="IPR007691">
    <property type="entry name" value="LpxD"/>
</dbReference>
<organism evidence="10 11">
    <name type="scientific">Thermogemmata fonticola</name>
    <dbReference type="NCBI Taxonomy" id="2755323"/>
    <lineage>
        <taxon>Bacteria</taxon>
        <taxon>Pseudomonadati</taxon>
        <taxon>Planctomycetota</taxon>
        <taxon>Planctomycetia</taxon>
        <taxon>Gemmatales</taxon>
        <taxon>Gemmataceae</taxon>
        <taxon>Thermogemmata</taxon>
    </lineage>
</organism>
<dbReference type="PANTHER" id="PTHR43378">
    <property type="entry name" value="UDP-3-O-ACYLGLUCOSAMINE N-ACYLTRANSFERASE"/>
    <property type="match status" value="1"/>
</dbReference>
<feature type="active site" description="Proton acceptor" evidence="7">
    <location>
        <position position="308"/>
    </location>
</feature>
<comment type="function">
    <text evidence="7">Catalyzes the N-acylation of UDP-3-O-acylglucosamine using 3-hydroxyacyl-ACP as the acyl donor. Is involved in the biosynthesis of lipid A, a phosphorylated glycolipid that anchors the lipopolysaccharide to the outer membrane of the cell.</text>
</comment>
<dbReference type="GO" id="GO:0016410">
    <property type="term" value="F:N-acyltransferase activity"/>
    <property type="evidence" value="ECO:0007669"/>
    <property type="project" value="InterPro"/>
</dbReference>
<keyword evidence="6 7" id="KW-0012">Acyltransferase</keyword>
<feature type="region of interest" description="Disordered" evidence="8">
    <location>
        <begin position="1"/>
        <end position="22"/>
    </location>
</feature>
<dbReference type="GO" id="GO:0103118">
    <property type="term" value="F:UDP-3-O-[(3R)-3-hydroxyacyl]-glucosamine N-acyltransferase activity"/>
    <property type="evidence" value="ECO:0007669"/>
    <property type="project" value="UniProtKB-EC"/>
</dbReference>
<evidence type="ECO:0000256" key="5">
    <source>
        <dbReference type="ARBA" id="ARBA00023098"/>
    </source>
</evidence>
<comment type="similarity">
    <text evidence="7">Belongs to the transferase hexapeptide repeat family. LpxD subfamily.</text>
</comment>
<dbReference type="Pfam" id="PF00132">
    <property type="entry name" value="Hexapep"/>
    <property type="match status" value="3"/>
</dbReference>
<evidence type="ECO:0000256" key="8">
    <source>
        <dbReference type="SAM" id="MobiDB-lite"/>
    </source>
</evidence>
<name>A0A7V8VCW4_9BACT</name>
<comment type="subunit">
    <text evidence="7">Homotrimer.</text>
</comment>
<dbReference type="InterPro" id="IPR011004">
    <property type="entry name" value="Trimer_LpxA-like_sf"/>
</dbReference>
<evidence type="ECO:0000256" key="2">
    <source>
        <dbReference type="ARBA" id="ARBA00022556"/>
    </source>
</evidence>
<accession>A0A7V8VCW4</accession>
<dbReference type="EC" id="2.3.1.191" evidence="7"/>
<evidence type="ECO:0000256" key="6">
    <source>
        <dbReference type="ARBA" id="ARBA00023315"/>
    </source>
</evidence>
<dbReference type="InterPro" id="IPR020573">
    <property type="entry name" value="UDP_GlcNAc_AcTrfase_non-rep"/>
</dbReference>
<dbReference type="NCBIfam" id="NF002060">
    <property type="entry name" value="PRK00892.1"/>
    <property type="match status" value="1"/>
</dbReference>
<dbReference type="HAMAP" id="MF_00523">
    <property type="entry name" value="LpxD"/>
    <property type="match status" value="1"/>
</dbReference>
<evidence type="ECO:0000256" key="7">
    <source>
        <dbReference type="HAMAP-Rule" id="MF_00523"/>
    </source>
</evidence>
<protein>
    <recommendedName>
        <fullName evidence="7">UDP-3-O-acylglucosamine N-acyltransferase</fullName>
        <ecNumber evidence="7">2.3.1.191</ecNumber>
    </recommendedName>
</protein>
<comment type="catalytic activity">
    <reaction evidence="7">
        <text>a UDP-3-O-[(3R)-3-hydroxyacyl]-alpha-D-glucosamine + a (3R)-hydroxyacyl-[ACP] = a UDP-2-N,3-O-bis[(3R)-3-hydroxyacyl]-alpha-D-glucosamine + holo-[ACP] + H(+)</text>
        <dbReference type="Rhea" id="RHEA:53836"/>
        <dbReference type="Rhea" id="RHEA-COMP:9685"/>
        <dbReference type="Rhea" id="RHEA-COMP:9945"/>
        <dbReference type="ChEBI" id="CHEBI:15378"/>
        <dbReference type="ChEBI" id="CHEBI:64479"/>
        <dbReference type="ChEBI" id="CHEBI:78827"/>
        <dbReference type="ChEBI" id="CHEBI:137740"/>
        <dbReference type="ChEBI" id="CHEBI:137748"/>
        <dbReference type="EC" id="2.3.1.191"/>
    </reaction>
</comment>
<feature type="domain" description="UDP-3-O-[3-hydroxymyristoyl] glucosamine N-acyltransferase non-repeat region" evidence="9">
    <location>
        <begin position="91"/>
        <end position="155"/>
    </location>
</feature>
<comment type="pathway">
    <text evidence="7">Bacterial outer membrane biogenesis; LPS lipid A biosynthesis.</text>
</comment>
<dbReference type="InterPro" id="IPR001451">
    <property type="entry name" value="Hexapep"/>
</dbReference>
<keyword evidence="3 7" id="KW-0808">Transferase</keyword>
<comment type="caution">
    <text evidence="10">The sequence shown here is derived from an EMBL/GenBank/DDBJ whole genome shotgun (WGS) entry which is preliminary data.</text>
</comment>
<evidence type="ECO:0000256" key="1">
    <source>
        <dbReference type="ARBA" id="ARBA00022516"/>
    </source>
</evidence>
<dbReference type="CDD" id="cd03352">
    <property type="entry name" value="LbH_LpxD"/>
    <property type="match status" value="1"/>
</dbReference>
<keyword evidence="1 7" id="KW-0444">Lipid biosynthesis</keyword>
<dbReference type="Proteomes" id="UP000542342">
    <property type="component" value="Unassembled WGS sequence"/>
</dbReference>